<evidence type="ECO:0000256" key="9">
    <source>
        <dbReference type="ARBA" id="ARBA00022833"/>
    </source>
</evidence>
<dbReference type="PRINTS" id="PR00313">
    <property type="entry name" value="CABNDNGRPT"/>
</dbReference>
<comment type="similarity">
    <text evidence="3">Belongs to the peptidase M10B family.</text>
</comment>
<dbReference type="InterPro" id="IPR034033">
    <property type="entry name" value="Serralysin-like"/>
</dbReference>
<dbReference type="InterPro" id="IPR006026">
    <property type="entry name" value="Peptidase_Metallo"/>
</dbReference>
<evidence type="ECO:0000256" key="5">
    <source>
        <dbReference type="ARBA" id="ARBA00022670"/>
    </source>
</evidence>
<evidence type="ECO:0000259" key="10">
    <source>
        <dbReference type="SMART" id="SM00235"/>
    </source>
</evidence>
<dbReference type="Pfam" id="PF08548">
    <property type="entry name" value="Peptidase_M10_C"/>
    <property type="match status" value="1"/>
</dbReference>
<dbReference type="InterPro" id="IPR011049">
    <property type="entry name" value="Serralysin-like_metalloprot_C"/>
</dbReference>
<evidence type="ECO:0000313" key="11">
    <source>
        <dbReference type="EMBL" id="SPF78707.1"/>
    </source>
</evidence>
<dbReference type="PANTHER" id="PTHR38340:SF1">
    <property type="entry name" value="S-LAYER PROTEIN"/>
    <property type="match status" value="1"/>
</dbReference>
<dbReference type="SUPFAM" id="SSF51120">
    <property type="entry name" value="beta-Roll"/>
    <property type="match status" value="2"/>
</dbReference>
<protein>
    <submittedName>
        <fullName evidence="11">Serralysin C</fullName>
        <ecNumber evidence="11">3.4.24.40</ecNumber>
    </submittedName>
</protein>
<dbReference type="Pfam" id="PF00353">
    <property type="entry name" value="HemolysinCabind"/>
    <property type="match status" value="2"/>
</dbReference>
<dbReference type="PANTHER" id="PTHR38340">
    <property type="entry name" value="S-LAYER PROTEIN"/>
    <property type="match status" value="1"/>
</dbReference>
<name>A0A2R8AS66_9RHOB</name>
<evidence type="ECO:0000256" key="1">
    <source>
        <dbReference type="ARBA" id="ARBA00001913"/>
    </source>
</evidence>
<dbReference type="GO" id="GO:0008270">
    <property type="term" value="F:zinc ion binding"/>
    <property type="evidence" value="ECO:0007669"/>
    <property type="project" value="InterPro"/>
</dbReference>
<evidence type="ECO:0000256" key="2">
    <source>
        <dbReference type="ARBA" id="ARBA00004613"/>
    </source>
</evidence>
<proteinExistence type="inferred from homology"/>
<dbReference type="GO" id="GO:0006508">
    <property type="term" value="P:proteolysis"/>
    <property type="evidence" value="ECO:0007669"/>
    <property type="project" value="UniProtKB-KW"/>
</dbReference>
<dbReference type="CDD" id="cd04277">
    <property type="entry name" value="ZnMc_serralysin_like"/>
    <property type="match status" value="1"/>
</dbReference>
<keyword evidence="4" id="KW-0964">Secreted</keyword>
<dbReference type="Gene3D" id="2.150.10.10">
    <property type="entry name" value="Serralysin-like metalloprotease, C-terminal"/>
    <property type="match status" value="1"/>
</dbReference>
<dbReference type="InterPro" id="IPR001818">
    <property type="entry name" value="Pept_M10_metallopeptidase"/>
</dbReference>
<keyword evidence="7" id="KW-0677">Repeat</keyword>
<accession>A0A2R8AS66</accession>
<evidence type="ECO:0000256" key="8">
    <source>
        <dbReference type="ARBA" id="ARBA00022801"/>
    </source>
</evidence>
<feature type="domain" description="Peptidase metallopeptidase" evidence="10">
    <location>
        <begin position="54"/>
        <end position="203"/>
    </location>
</feature>
<keyword evidence="9" id="KW-0862">Zinc</keyword>
<dbReference type="Gene3D" id="3.40.390.10">
    <property type="entry name" value="Collagenase (Catalytic Domain)"/>
    <property type="match status" value="1"/>
</dbReference>
<dbReference type="InterPro" id="IPR024079">
    <property type="entry name" value="MetalloPept_cat_dom_sf"/>
</dbReference>
<evidence type="ECO:0000256" key="6">
    <source>
        <dbReference type="ARBA" id="ARBA00022723"/>
    </source>
</evidence>
<dbReference type="InterPro" id="IPR050557">
    <property type="entry name" value="RTX_toxin/Mannuronan_C5-epim"/>
</dbReference>
<reference evidence="11 12" key="1">
    <citation type="submission" date="2018-03" db="EMBL/GenBank/DDBJ databases">
        <authorList>
            <person name="Keele B.F."/>
        </authorList>
    </citation>
    <scope>NUCLEOTIDE SEQUENCE [LARGE SCALE GENOMIC DNA]</scope>
    <source>
        <strain evidence="11 12">CECT 8811</strain>
    </source>
</reference>
<dbReference type="GO" id="GO:0004222">
    <property type="term" value="F:metalloendopeptidase activity"/>
    <property type="evidence" value="ECO:0007669"/>
    <property type="project" value="InterPro"/>
</dbReference>
<dbReference type="SUPFAM" id="SSF55486">
    <property type="entry name" value="Metalloproteases ('zincins'), catalytic domain"/>
    <property type="match status" value="1"/>
</dbReference>
<gene>
    <name evidence="11" type="primary">prtC_1</name>
    <name evidence="11" type="ORF">ALP8811_02637</name>
</gene>
<dbReference type="OrthoDB" id="733404at2"/>
<dbReference type="GO" id="GO:0005615">
    <property type="term" value="C:extracellular space"/>
    <property type="evidence" value="ECO:0007669"/>
    <property type="project" value="InterPro"/>
</dbReference>
<dbReference type="GO" id="GO:0005509">
    <property type="term" value="F:calcium ion binding"/>
    <property type="evidence" value="ECO:0007669"/>
    <property type="project" value="InterPro"/>
</dbReference>
<dbReference type="Pfam" id="PF00413">
    <property type="entry name" value="Peptidase_M10"/>
    <property type="match status" value="1"/>
</dbReference>
<dbReference type="AlphaFoldDB" id="A0A2R8AS66"/>
<dbReference type="Proteomes" id="UP000244911">
    <property type="component" value="Unassembled WGS sequence"/>
</dbReference>
<dbReference type="PROSITE" id="PS00330">
    <property type="entry name" value="HEMOLYSIN_CALCIUM"/>
    <property type="match status" value="2"/>
</dbReference>
<keyword evidence="8 11" id="KW-0378">Hydrolase</keyword>
<keyword evidence="12" id="KW-1185">Reference proteome</keyword>
<dbReference type="InterPro" id="IPR013858">
    <property type="entry name" value="Peptidase_M10B_C"/>
</dbReference>
<dbReference type="RefSeq" id="WP_108857700.1">
    <property type="nucleotide sequence ID" value="NZ_OMOI01000002.1"/>
</dbReference>
<evidence type="ECO:0000256" key="3">
    <source>
        <dbReference type="ARBA" id="ARBA00009490"/>
    </source>
</evidence>
<evidence type="ECO:0000256" key="4">
    <source>
        <dbReference type="ARBA" id="ARBA00022525"/>
    </source>
</evidence>
<dbReference type="GO" id="GO:0031012">
    <property type="term" value="C:extracellular matrix"/>
    <property type="evidence" value="ECO:0007669"/>
    <property type="project" value="InterPro"/>
</dbReference>
<dbReference type="SMART" id="SM00235">
    <property type="entry name" value="ZnMc"/>
    <property type="match status" value="1"/>
</dbReference>
<organism evidence="11 12">
    <name type="scientific">Aliiroseovarius pelagivivens</name>
    <dbReference type="NCBI Taxonomy" id="1639690"/>
    <lineage>
        <taxon>Bacteria</taxon>
        <taxon>Pseudomonadati</taxon>
        <taxon>Pseudomonadota</taxon>
        <taxon>Alphaproteobacteria</taxon>
        <taxon>Rhodobacterales</taxon>
        <taxon>Paracoccaceae</taxon>
        <taxon>Aliiroseovarius</taxon>
    </lineage>
</organism>
<keyword evidence="6" id="KW-0479">Metal-binding</keyword>
<dbReference type="InterPro" id="IPR001343">
    <property type="entry name" value="Hemolysn_Ca-bd"/>
</dbReference>
<comment type="subcellular location">
    <subcellularLocation>
        <location evidence="2">Secreted</location>
    </subcellularLocation>
</comment>
<evidence type="ECO:0000313" key="12">
    <source>
        <dbReference type="Proteomes" id="UP000244911"/>
    </source>
</evidence>
<dbReference type="InterPro" id="IPR018511">
    <property type="entry name" value="Hemolysin-typ_Ca-bd_CS"/>
</dbReference>
<dbReference type="EMBL" id="OMOI01000002">
    <property type="protein sequence ID" value="SPF78707.1"/>
    <property type="molecule type" value="Genomic_DNA"/>
</dbReference>
<evidence type="ECO:0000256" key="7">
    <source>
        <dbReference type="ARBA" id="ARBA00022737"/>
    </source>
</evidence>
<keyword evidence="5" id="KW-0645">Protease</keyword>
<dbReference type="EC" id="3.4.24.40" evidence="11"/>
<comment type="cofactor">
    <cofactor evidence="1">
        <name>Ca(2+)</name>
        <dbReference type="ChEBI" id="CHEBI:29108"/>
    </cofactor>
</comment>
<sequence>MTMAMHSTSFQFPQQVFAAQPKAAAKPYGEISDFVKQLTVDFANFFGEPANASFDLRPGRVLTYNVSNLSKAGKWFAKKALSAWSAATGITFTKAKANKADIKFVQADKSGAYAVTKFNSSGDIVKAKVNIPQSWYKGEAFELGSYGYQTFLHEIGHALGLGHAGNYNGTGGFAGDARFSNDSWQMTVMSYFSQTENPNITGSFAYILTPMPADLAAIHKLYGVPTGAKQVNTGDTIWGFDSNASGPVKLFAETKPVGAITIFDQGGVDTLDFSKTKKDQVIDLDPGAFSNVLGKTKNVQIELNTWIENAKTGGGEDELYGNSLDNVLSGGSQADLLVGRGGNDTLNGQSGNDILQGGAGNDILRGGNRDDILTGGDDADVFVFNAGNDTITDFDSVEGDTIEIDASLVAVTDATQLLTNNAAIVNGNTVITFSNGDTLTVEGVVTALDLVDDISFI</sequence>